<comment type="caution">
    <text evidence="2">The sequence shown here is derived from an EMBL/GenBank/DDBJ whole genome shotgun (WGS) entry which is preliminary data.</text>
</comment>
<evidence type="ECO:0000313" key="2">
    <source>
        <dbReference type="EMBL" id="CAK9067206.1"/>
    </source>
</evidence>
<protein>
    <submittedName>
        <fullName evidence="2">Uncharacterized protein</fullName>
    </submittedName>
</protein>
<reference evidence="2 3" key="1">
    <citation type="submission" date="2024-02" db="EMBL/GenBank/DDBJ databases">
        <authorList>
            <person name="Chen Y."/>
            <person name="Shah S."/>
            <person name="Dougan E. K."/>
            <person name="Thang M."/>
            <person name="Chan C."/>
        </authorList>
    </citation>
    <scope>NUCLEOTIDE SEQUENCE [LARGE SCALE GENOMIC DNA]</scope>
</reference>
<accession>A0ABP0NUP3</accession>
<dbReference type="Proteomes" id="UP001642484">
    <property type="component" value="Unassembled WGS sequence"/>
</dbReference>
<dbReference type="EMBL" id="CAXAMN010022184">
    <property type="protein sequence ID" value="CAK9067206.1"/>
    <property type="molecule type" value="Genomic_DNA"/>
</dbReference>
<evidence type="ECO:0000256" key="1">
    <source>
        <dbReference type="SAM" id="MobiDB-lite"/>
    </source>
</evidence>
<evidence type="ECO:0000313" key="3">
    <source>
        <dbReference type="Proteomes" id="UP001642484"/>
    </source>
</evidence>
<organism evidence="2 3">
    <name type="scientific">Durusdinium trenchii</name>
    <dbReference type="NCBI Taxonomy" id="1381693"/>
    <lineage>
        <taxon>Eukaryota</taxon>
        <taxon>Sar</taxon>
        <taxon>Alveolata</taxon>
        <taxon>Dinophyceae</taxon>
        <taxon>Suessiales</taxon>
        <taxon>Symbiodiniaceae</taxon>
        <taxon>Durusdinium</taxon>
    </lineage>
</organism>
<keyword evidence="3" id="KW-1185">Reference proteome</keyword>
<feature type="region of interest" description="Disordered" evidence="1">
    <location>
        <begin position="114"/>
        <end position="174"/>
    </location>
</feature>
<feature type="compositionally biased region" description="Basic and acidic residues" evidence="1">
    <location>
        <begin position="134"/>
        <end position="156"/>
    </location>
</feature>
<sequence length="209" mass="23812">MVRHTQRLLHIRAFLAVYLCQIPITMLLPTTKAQCVAKLQEEGVNVPSEWTLLQIKAHYAEIIETQKQQGNSKMLEELVDLRRSAKKKADLQSQAMWIGAHKGIFTYIKTMKEPPQDTKGYKSKTSSGPSGHSWDSDLSDRDHWEKDEQDKAEIENRMGIPGGKNTKPKESKTEVEIANELLKAQLKEMQATNAELELQVSRVKGRKEM</sequence>
<gene>
    <name evidence="2" type="ORF">CCMP2556_LOCUS33021</name>
</gene>
<proteinExistence type="predicted"/>
<name>A0ABP0NUP3_9DINO</name>